<evidence type="ECO:0000313" key="9">
    <source>
        <dbReference type="Proteomes" id="UP000072874"/>
    </source>
</evidence>
<keyword evidence="6" id="KW-0812">Transmembrane</keyword>
<dbReference type="PANTHER" id="PTHR11592:SF78">
    <property type="entry name" value="GLUTATHIONE PEROXIDASE"/>
    <property type="match status" value="1"/>
</dbReference>
<dbReference type="InterPro" id="IPR000889">
    <property type="entry name" value="Glutathione_peroxidase"/>
</dbReference>
<dbReference type="PIRSF" id="PIRSF000303">
    <property type="entry name" value="Glutathion_perox"/>
    <property type="match status" value="1"/>
</dbReference>
<feature type="active site" evidence="4">
    <location>
        <position position="73"/>
    </location>
</feature>
<dbReference type="EMBL" id="LM993660">
    <property type="protein sequence ID" value="VTZ75340.1"/>
    <property type="molecule type" value="Genomic_DNA"/>
</dbReference>
<evidence type="ECO:0000256" key="6">
    <source>
        <dbReference type="SAM" id="Phobius"/>
    </source>
</evidence>
<dbReference type="OrthoDB" id="446890at2759"/>
<sequence>MRILLILKLSILFLFVSVNFITMFSYFKKITVMKNELKPSIYDYNVKSLDGTNISMSKYKNKVLIIFNSASKCGLTKNHINQFNELYDKFNHKGLEILGFPTYQFFSQEYKQSCDISQFNQEKKIKYHVFAPIEVNGTNTHELFKYLKFNCDEMHDENGVLDNIGWNFGKFLVDRNGNVIKYVSPKISPSNMEKDIIELL</sequence>
<name>A0A077Y3X7_PLAYE</name>
<dbReference type="GO" id="GO:0004601">
    <property type="term" value="F:peroxidase activity"/>
    <property type="evidence" value="ECO:0007669"/>
    <property type="project" value="UniProtKB-KW"/>
</dbReference>
<organism evidence="7 10">
    <name type="scientific">Plasmodium yoelii</name>
    <dbReference type="NCBI Taxonomy" id="5861"/>
    <lineage>
        <taxon>Eukaryota</taxon>
        <taxon>Sar</taxon>
        <taxon>Alveolata</taxon>
        <taxon>Apicomplexa</taxon>
        <taxon>Aconoidasida</taxon>
        <taxon>Haemosporida</taxon>
        <taxon>Plasmodiidae</taxon>
        <taxon>Plasmodium</taxon>
        <taxon>Plasmodium (Vinckeia)</taxon>
    </lineage>
</organism>
<dbReference type="InterPro" id="IPR036249">
    <property type="entry name" value="Thioredoxin-like_sf"/>
</dbReference>
<gene>
    <name evidence="8" type="ORF">PY17X_0613000</name>
    <name evidence="7" type="ORF">PYYM_0612100</name>
</gene>
<evidence type="ECO:0000313" key="10">
    <source>
        <dbReference type="Proteomes" id="UP000072904"/>
    </source>
</evidence>
<reference evidence="8" key="3">
    <citation type="submission" date="2014-05" db="EMBL/GenBank/DDBJ databases">
        <authorList>
            <person name="Aslett M.A."/>
            <person name="De Silva N."/>
        </authorList>
    </citation>
    <scope>NUCLEOTIDE SEQUENCE</scope>
    <source>
        <strain evidence="8">17X</strain>
    </source>
</reference>
<reference evidence="8" key="4">
    <citation type="submission" date="2019-05" db="EMBL/GenBank/DDBJ databases">
        <authorList>
            <consortium name="Pathogen Informatics"/>
        </authorList>
    </citation>
    <scope>NUCLEOTIDE SEQUENCE</scope>
    <source>
        <strain evidence="8">17X</strain>
    </source>
</reference>
<comment type="similarity">
    <text evidence="1 5">Belongs to the glutathione peroxidase family.</text>
</comment>
<evidence type="ECO:0000256" key="1">
    <source>
        <dbReference type="ARBA" id="ARBA00006926"/>
    </source>
</evidence>
<evidence type="ECO:0000313" key="7">
    <source>
        <dbReference type="EMBL" id="CDU16983.1"/>
    </source>
</evidence>
<dbReference type="Proteomes" id="UP000072904">
    <property type="component" value="Chromosome 6"/>
</dbReference>
<dbReference type="AlphaFoldDB" id="A0A077Y3X7"/>
<dbReference type="VEuPathDB" id="PlasmoDB:Py17XNL_000600682"/>
<protein>
    <recommendedName>
        <fullName evidence="5">Glutathione peroxidase</fullName>
    </recommendedName>
</protein>
<keyword evidence="3 5" id="KW-0560">Oxidoreductase</keyword>
<dbReference type="FunFam" id="3.40.30.10:FF:000314">
    <property type="entry name" value="Glutathione peroxidase"/>
    <property type="match status" value="1"/>
</dbReference>
<dbReference type="PANTHER" id="PTHR11592">
    <property type="entry name" value="GLUTATHIONE PEROXIDASE"/>
    <property type="match status" value="1"/>
</dbReference>
<reference evidence="9 10" key="1">
    <citation type="journal article" date="2014" name="BMC Biol.">
        <title>A comprehensive evaluation of rodent malaria parasite genomes and gene expression.</title>
        <authorList>
            <person name="Otto T.D."/>
            <person name="Bohme U."/>
            <person name="Jackson A.P."/>
            <person name="Hunt M."/>
            <person name="Franke-Fayard B."/>
            <person name="Hoeijmakers W.A."/>
            <person name="Religa A.A."/>
            <person name="Robertson L."/>
            <person name="Sanders M."/>
            <person name="Ogun S.A."/>
            <person name="Cunningham D."/>
            <person name="Erhart A."/>
            <person name="Billker O."/>
            <person name="Khan S.M."/>
            <person name="Stunnenberg H.G."/>
            <person name="Langhorne J."/>
            <person name="Holder A.A."/>
            <person name="Waters A.P."/>
            <person name="Newbold C.I."/>
            <person name="Pain A."/>
            <person name="Berriman M."/>
            <person name="Janse C.J."/>
        </authorList>
    </citation>
    <scope>NUCLEOTIDE SEQUENCE [LARGE SCALE GENOMIC DNA]</scope>
    <source>
        <strain evidence="8 9">17X</strain>
        <strain evidence="7 10">YM</strain>
    </source>
</reference>
<keyword evidence="6" id="KW-1133">Transmembrane helix</keyword>
<dbReference type="Proteomes" id="UP000072874">
    <property type="component" value="Chromosome 6"/>
</dbReference>
<dbReference type="RefSeq" id="XP_022813165.1">
    <property type="nucleotide sequence ID" value="XM_022955377.1"/>
</dbReference>
<feature type="transmembrane region" description="Helical" evidence="6">
    <location>
        <begin position="6"/>
        <end position="27"/>
    </location>
</feature>
<dbReference type="KEGG" id="pyo:PY17X_0613000"/>
<dbReference type="VEuPathDB" id="PlasmoDB:PYYM_0612100"/>
<dbReference type="Pfam" id="PF00255">
    <property type="entry name" value="GSHPx"/>
    <property type="match status" value="1"/>
</dbReference>
<dbReference type="OMA" id="TFPMTEK"/>
<dbReference type="PROSITE" id="PS51355">
    <property type="entry name" value="GLUTATHIONE_PEROXID_3"/>
    <property type="match status" value="1"/>
</dbReference>
<dbReference type="CDD" id="cd00340">
    <property type="entry name" value="GSH_Peroxidase"/>
    <property type="match status" value="1"/>
</dbReference>
<evidence type="ECO:0000256" key="5">
    <source>
        <dbReference type="RuleBase" id="RU000499"/>
    </source>
</evidence>
<dbReference type="VEuPathDB" id="PlasmoDB:PY17X_0613000"/>
<evidence type="ECO:0000313" key="8">
    <source>
        <dbReference type="EMBL" id="VTZ75340.1"/>
    </source>
</evidence>
<dbReference type="Gene3D" id="3.40.30.10">
    <property type="entry name" value="Glutaredoxin"/>
    <property type="match status" value="1"/>
</dbReference>
<proteinExistence type="inferred from homology"/>
<evidence type="ECO:0000256" key="4">
    <source>
        <dbReference type="PIRSR" id="PIRSR000303-1"/>
    </source>
</evidence>
<dbReference type="EMBL" id="LK934634">
    <property type="protein sequence ID" value="CDU16983.1"/>
    <property type="molecule type" value="Genomic_DNA"/>
</dbReference>
<reference evidence="7" key="2">
    <citation type="submission" date="2014-05" db="EMBL/GenBank/DDBJ databases">
        <authorList>
            <person name="Aslett A.Martin."/>
            <person name="De Silva Nishadi"/>
        </authorList>
    </citation>
    <scope>NUCLEOTIDE SEQUENCE</scope>
    <source>
        <strain evidence="7">YM</strain>
    </source>
</reference>
<keyword evidence="2 5" id="KW-0575">Peroxidase</keyword>
<dbReference type="PRINTS" id="PR01011">
    <property type="entry name" value="GLUTPROXDASE"/>
</dbReference>
<dbReference type="GO" id="GO:0006979">
    <property type="term" value="P:response to oxidative stress"/>
    <property type="evidence" value="ECO:0007669"/>
    <property type="project" value="InterPro"/>
</dbReference>
<evidence type="ECO:0000256" key="2">
    <source>
        <dbReference type="ARBA" id="ARBA00022559"/>
    </source>
</evidence>
<evidence type="ECO:0000256" key="3">
    <source>
        <dbReference type="ARBA" id="ARBA00023002"/>
    </source>
</evidence>
<dbReference type="GeneID" id="34859700"/>
<dbReference type="SUPFAM" id="SSF52833">
    <property type="entry name" value="Thioredoxin-like"/>
    <property type="match status" value="1"/>
</dbReference>
<accession>A0A077Y3X7</accession>
<keyword evidence="6" id="KW-0472">Membrane</keyword>